<dbReference type="SUPFAM" id="SSF48264">
    <property type="entry name" value="Cytochrome P450"/>
    <property type="match status" value="1"/>
</dbReference>
<evidence type="ECO:0000256" key="2">
    <source>
        <dbReference type="ARBA" id="ARBA00022723"/>
    </source>
</evidence>
<comment type="similarity">
    <text evidence="1">Belongs to the cytochrome P450 family.</text>
</comment>
<dbReference type="GO" id="GO:0004497">
    <property type="term" value="F:monooxygenase activity"/>
    <property type="evidence" value="ECO:0007669"/>
    <property type="project" value="InterPro"/>
</dbReference>
<dbReference type="EMBL" id="JACEFO010001753">
    <property type="protein sequence ID" value="KAF8711266.1"/>
    <property type="molecule type" value="Genomic_DNA"/>
</dbReference>
<reference evidence="4" key="1">
    <citation type="submission" date="2020-07" db="EMBL/GenBank/DDBJ databases">
        <title>Genome sequence and genetic diversity analysis of an under-domesticated orphan crop, white fonio (Digitaria exilis).</title>
        <authorList>
            <person name="Bennetzen J.L."/>
            <person name="Chen S."/>
            <person name="Ma X."/>
            <person name="Wang X."/>
            <person name="Yssel A.E.J."/>
            <person name="Chaluvadi S.R."/>
            <person name="Johnson M."/>
            <person name="Gangashetty P."/>
            <person name="Hamidou F."/>
            <person name="Sanogo M.D."/>
            <person name="Zwaenepoel A."/>
            <person name="Wallace J."/>
            <person name="Van De Peer Y."/>
            <person name="Van Deynze A."/>
        </authorList>
    </citation>
    <scope>NUCLEOTIDE SEQUENCE</scope>
    <source>
        <tissue evidence="4">Leaves</tissue>
    </source>
</reference>
<dbReference type="Gene3D" id="1.10.630.10">
    <property type="entry name" value="Cytochrome P450"/>
    <property type="match status" value="1"/>
</dbReference>
<dbReference type="Proteomes" id="UP000636709">
    <property type="component" value="Unassembled WGS sequence"/>
</dbReference>
<keyword evidence="2" id="KW-0479">Metal-binding</keyword>
<name>A0A835BTN1_9POAL</name>
<evidence type="ECO:0000256" key="3">
    <source>
        <dbReference type="ARBA" id="ARBA00023004"/>
    </source>
</evidence>
<keyword evidence="5" id="KW-1185">Reference proteome</keyword>
<sequence length="293" mass="33538">MKMHDLAFSSRPLSTTVSELTNSGRDIIFAPYGDFWRQLRKIAITELLSARRVLSFRRVREEEVAAMLRAVAAAADDVIDMRERLSTVVSDVSARVLLGDRCKERDMFLRQLDVGIELAAGFNPADLWPSSWLARELTTSVRRAKRCRDAVFRMLDRIIKEHLERVESGEADKAEDLLTVLLKIQRDGELDMDVVKSMIFDLLSGGSETSATSLEWCMAELIQKPRVMKRVTDEVRRTFAQHGTVPEQDLSELRYLHLVIRETLRLHPPLPLLLPRECQEPRRVLGPRVSRCS</sequence>
<proteinExistence type="inferred from homology"/>
<evidence type="ECO:0000313" key="5">
    <source>
        <dbReference type="Proteomes" id="UP000636709"/>
    </source>
</evidence>
<dbReference type="Pfam" id="PF00067">
    <property type="entry name" value="p450"/>
    <property type="match status" value="1"/>
</dbReference>
<organism evidence="4 5">
    <name type="scientific">Digitaria exilis</name>
    <dbReference type="NCBI Taxonomy" id="1010633"/>
    <lineage>
        <taxon>Eukaryota</taxon>
        <taxon>Viridiplantae</taxon>
        <taxon>Streptophyta</taxon>
        <taxon>Embryophyta</taxon>
        <taxon>Tracheophyta</taxon>
        <taxon>Spermatophyta</taxon>
        <taxon>Magnoliopsida</taxon>
        <taxon>Liliopsida</taxon>
        <taxon>Poales</taxon>
        <taxon>Poaceae</taxon>
        <taxon>PACMAD clade</taxon>
        <taxon>Panicoideae</taxon>
        <taxon>Panicodae</taxon>
        <taxon>Paniceae</taxon>
        <taxon>Anthephorinae</taxon>
        <taxon>Digitaria</taxon>
    </lineage>
</organism>
<dbReference type="GO" id="GO:0016705">
    <property type="term" value="F:oxidoreductase activity, acting on paired donors, with incorporation or reduction of molecular oxygen"/>
    <property type="evidence" value="ECO:0007669"/>
    <property type="project" value="InterPro"/>
</dbReference>
<dbReference type="GO" id="GO:0005506">
    <property type="term" value="F:iron ion binding"/>
    <property type="evidence" value="ECO:0007669"/>
    <property type="project" value="InterPro"/>
</dbReference>
<keyword evidence="3" id="KW-0408">Iron</keyword>
<dbReference type="PANTHER" id="PTHR47955:SF21">
    <property type="entry name" value="OS06G0642300 PROTEIN"/>
    <property type="match status" value="1"/>
</dbReference>
<comment type="caution">
    <text evidence="4">The sequence shown here is derived from an EMBL/GenBank/DDBJ whole genome shotgun (WGS) entry which is preliminary data.</text>
</comment>
<evidence type="ECO:0008006" key="6">
    <source>
        <dbReference type="Google" id="ProtNLM"/>
    </source>
</evidence>
<accession>A0A835BTN1</accession>
<dbReference type="GO" id="GO:0020037">
    <property type="term" value="F:heme binding"/>
    <property type="evidence" value="ECO:0007669"/>
    <property type="project" value="InterPro"/>
</dbReference>
<protein>
    <recommendedName>
        <fullName evidence="6">Cytochrome P450</fullName>
    </recommendedName>
</protein>
<dbReference type="InterPro" id="IPR001128">
    <property type="entry name" value="Cyt_P450"/>
</dbReference>
<dbReference type="InterPro" id="IPR036396">
    <property type="entry name" value="Cyt_P450_sf"/>
</dbReference>
<gene>
    <name evidence="4" type="ORF">HU200_029287</name>
</gene>
<evidence type="ECO:0000256" key="1">
    <source>
        <dbReference type="ARBA" id="ARBA00010617"/>
    </source>
</evidence>
<dbReference type="AlphaFoldDB" id="A0A835BTN1"/>
<dbReference type="PRINTS" id="PR00385">
    <property type="entry name" value="P450"/>
</dbReference>
<dbReference type="OrthoDB" id="689155at2759"/>
<dbReference type="InterPro" id="IPR002401">
    <property type="entry name" value="Cyt_P450_E_grp-I"/>
</dbReference>
<dbReference type="PANTHER" id="PTHR47955">
    <property type="entry name" value="CYTOCHROME P450 FAMILY 71 PROTEIN"/>
    <property type="match status" value="1"/>
</dbReference>
<evidence type="ECO:0000313" key="4">
    <source>
        <dbReference type="EMBL" id="KAF8711266.1"/>
    </source>
</evidence>
<dbReference type="PRINTS" id="PR00463">
    <property type="entry name" value="EP450I"/>
</dbReference>